<dbReference type="PANTHER" id="PTHR35902:SF3">
    <property type="entry name" value="NPCBM-ASSOCIATED, NEW3 DOMAIN OF ALPHA-GALACTOSIDASE"/>
    <property type="match status" value="1"/>
</dbReference>
<keyword evidence="1" id="KW-0812">Transmembrane</keyword>
<keyword evidence="1" id="KW-0472">Membrane</keyword>
<keyword evidence="3" id="KW-1185">Reference proteome</keyword>
<evidence type="ECO:0000256" key="1">
    <source>
        <dbReference type="SAM" id="Phobius"/>
    </source>
</evidence>
<evidence type="ECO:0000313" key="3">
    <source>
        <dbReference type="Proteomes" id="UP000245657"/>
    </source>
</evidence>
<organism evidence="2 3">
    <name type="scientific">Methanospirillum lacunae</name>
    <dbReference type="NCBI Taxonomy" id="668570"/>
    <lineage>
        <taxon>Archaea</taxon>
        <taxon>Methanobacteriati</taxon>
        <taxon>Methanobacteriota</taxon>
        <taxon>Stenosarchaea group</taxon>
        <taxon>Methanomicrobia</taxon>
        <taxon>Methanomicrobiales</taxon>
        <taxon>Methanospirillaceae</taxon>
        <taxon>Methanospirillum</taxon>
    </lineage>
</organism>
<dbReference type="EMBL" id="QGMY01000003">
    <property type="protein sequence ID" value="PWR73250.1"/>
    <property type="molecule type" value="Genomic_DNA"/>
</dbReference>
<dbReference type="PANTHER" id="PTHR35902">
    <property type="entry name" value="S-LAYER DOMAIN-LIKE PROTEIN-RELATED"/>
    <property type="match status" value="1"/>
</dbReference>
<gene>
    <name evidence="2" type="ORF">DK846_05350</name>
</gene>
<name>A0A2V2N3W3_9EURY</name>
<accession>A0A2V2N3W3</accession>
<dbReference type="Proteomes" id="UP000245657">
    <property type="component" value="Unassembled WGS sequence"/>
</dbReference>
<proteinExistence type="predicted"/>
<protein>
    <submittedName>
        <fullName evidence="2">S-layer protein</fullName>
    </submittedName>
</protein>
<evidence type="ECO:0000313" key="2">
    <source>
        <dbReference type="EMBL" id="PWR73250.1"/>
    </source>
</evidence>
<sequence>MAQSGVLDGDASPSTAKMTLVSLDAGNAPVVVKSDSQMLGDIAASNSKPATFQIWVTDDARPGKYTLPLHVKYTYLAEADQQGTESVTYRYTDRDMTIDLPFVVRSAINLDVTQVKAQDINAGGSGYLLATLKNTGVESGSKTIAKIARSEGSPVIPVDSSVYIGSFSPGDEVNTKFKVSVSKDAQGQNYPLDLYATYENADGVTLDTPVKRLGISVAPKIKFSTVGKPIEISQGENKRIEVTYRNDADTTAYLAEARIKPVGSLKSSDNLAYLGDIKSGETATAIFEISTSGDAETKEYAVDSEIRFRDALGTSQTSDTIKVPVEVTTAGAVGLITADPLAILVLLAIIVGGGYYFGVRRKETVTKSAGDGFP</sequence>
<feature type="transmembrane region" description="Helical" evidence="1">
    <location>
        <begin position="341"/>
        <end position="359"/>
    </location>
</feature>
<comment type="caution">
    <text evidence="2">The sequence shown here is derived from an EMBL/GenBank/DDBJ whole genome shotgun (WGS) entry which is preliminary data.</text>
</comment>
<reference evidence="2 3" key="1">
    <citation type="submission" date="2018-05" db="EMBL/GenBank/DDBJ databases">
        <title>Draft genome of Methanospirillum lacunae Ki8-1.</title>
        <authorList>
            <person name="Dueholm M.S."/>
            <person name="Nielsen P.H."/>
            <person name="Bakmann L.F."/>
            <person name="Otzen D.E."/>
        </authorList>
    </citation>
    <scope>NUCLEOTIDE SEQUENCE [LARGE SCALE GENOMIC DNA]</scope>
    <source>
        <strain evidence="2 3">Ki8-1</strain>
    </source>
</reference>
<keyword evidence="1" id="KW-1133">Transmembrane helix</keyword>
<dbReference type="AlphaFoldDB" id="A0A2V2N3W3"/>